<dbReference type="InterPro" id="IPR000210">
    <property type="entry name" value="BTB/POZ_dom"/>
</dbReference>
<evidence type="ECO:0000313" key="2">
    <source>
        <dbReference type="EMBL" id="KAF2139161.1"/>
    </source>
</evidence>
<dbReference type="Pfam" id="PF00651">
    <property type="entry name" value="BTB"/>
    <property type="match status" value="1"/>
</dbReference>
<dbReference type="PROSITE" id="PS50097">
    <property type="entry name" value="BTB"/>
    <property type="match status" value="1"/>
</dbReference>
<organism evidence="2 3">
    <name type="scientific">Aplosporella prunicola CBS 121167</name>
    <dbReference type="NCBI Taxonomy" id="1176127"/>
    <lineage>
        <taxon>Eukaryota</taxon>
        <taxon>Fungi</taxon>
        <taxon>Dikarya</taxon>
        <taxon>Ascomycota</taxon>
        <taxon>Pezizomycotina</taxon>
        <taxon>Dothideomycetes</taxon>
        <taxon>Dothideomycetes incertae sedis</taxon>
        <taxon>Botryosphaeriales</taxon>
        <taxon>Aplosporellaceae</taxon>
        <taxon>Aplosporella</taxon>
    </lineage>
</organism>
<reference evidence="2" key="1">
    <citation type="journal article" date="2020" name="Stud. Mycol.">
        <title>101 Dothideomycetes genomes: a test case for predicting lifestyles and emergence of pathogens.</title>
        <authorList>
            <person name="Haridas S."/>
            <person name="Albert R."/>
            <person name="Binder M."/>
            <person name="Bloem J."/>
            <person name="Labutti K."/>
            <person name="Salamov A."/>
            <person name="Andreopoulos B."/>
            <person name="Baker S."/>
            <person name="Barry K."/>
            <person name="Bills G."/>
            <person name="Bluhm B."/>
            <person name="Cannon C."/>
            <person name="Castanera R."/>
            <person name="Culley D."/>
            <person name="Daum C."/>
            <person name="Ezra D."/>
            <person name="Gonzalez J."/>
            <person name="Henrissat B."/>
            <person name="Kuo A."/>
            <person name="Liang C."/>
            <person name="Lipzen A."/>
            <person name="Lutzoni F."/>
            <person name="Magnuson J."/>
            <person name="Mondo S."/>
            <person name="Nolan M."/>
            <person name="Ohm R."/>
            <person name="Pangilinan J."/>
            <person name="Park H.-J."/>
            <person name="Ramirez L."/>
            <person name="Alfaro M."/>
            <person name="Sun H."/>
            <person name="Tritt A."/>
            <person name="Yoshinaga Y."/>
            <person name="Zwiers L.-H."/>
            <person name="Turgeon B."/>
            <person name="Goodwin S."/>
            <person name="Spatafora J."/>
            <person name="Crous P."/>
            <person name="Grigoriev I."/>
        </authorList>
    </citation>
    <scope>NUCLEOTIDE SEQUENCE</scope>
    <source>
        <strain evidence="2">CBS 121167</strain>
    </source>
</reference>
<name>A0A6A6B9K3_9PEZI</name>
<dbReference type="CDD" id="cd18186">
    <property type="entry name" value="BTB_POZ_ZBTB_KLHL-like"/>
    <property type="match status" value="1"/>
</dbReference>
<feature type="domain" description="BTB" evidence="1">
    <location>
        <begin position="24"/>
        <end position="93"/>
    </location>
</feature>
<keyword evidence="3" id="KW-1185">Reference proteome</keyword>
<evidence type="ECO:0000259" key="1">
    <source>
        <dbReference type="PROSITE" id="PS50097"/>
    </source>
</evidence>
<dbReference type="PANTHER" id="PTHR47843:SF5">
    <property type="entry name" value="BTB_POZ DOMAIN PROTEIN"/>
    <property type="match status" value="1"/>
</dbReference>
<evidence type="ECO:0000313" key="3">
    <source>
        <dbReference type="Proteomes" id="UP000799438"/>
    </source>
</evidence>
<dbReference type="PANTHER" id="PTHR47843">
    <property type="entry name" value="BTB DOMAIN-CONTAINING PROTEIN-RELATED"/>
    <property type="match status" value="1"/>
</dbReference>
<dbReference type="GeneID" id="54300886"/>
<gene>
    <name evidence="2" type="ORF">K452DRAFT_311088</name>
</gene>
<dbReference type="SMART" id="SM00225">
    <property type="entry name" value="BTB"/>
    <property type="match status" value="1"/>
</dbReference>
<dbReference type="Proteomes" id="UP000799438">
    <property type="component" value="Unassembled WGS sequence"/>
</dbReference>
<dbReference type="OrthoDB" id="6359816at2759"/>
<dbReference type="SUPFAM" id="SSF54695">
    <property type="entry name" value="POZ domain"/>
    <property type="match status" value="1"/>
</dbReference>
<protein>
    <recommendedName>
        <fullName evidence="1">BTB domain-containing protein</fullName>
    </recommendedName>
</protein>
<sequence length="263" mass="30278">MSEGVDRKMLGAEFGHLLDSGIFSDFVIRCHNKEYRVHRNILSAQSKFFENVCKPESGFKESQSSSIDLNDENPEIVKAMLDYLYRFKYDLQNASNDPTINMLFHTRVYAAGEFYGIEKLKHAAIAHFRKLASHFWQHITAFTTAIKSIYNTTHSGDRGLRAIVVEFAVMYMDDLALHDEFLDCMREEPDFWMEVTLKIQEKRTEAQEILRFIGKFNCPKCSAAVYQEISAGKIVAPRSGKTHCSKCGKESTVSDWTKQRIKF</sequence>
<proteinExistence type="predicted"/>
<accession>A0A6A6B9K3</accession>
<dbReference type="InterPro" id="IPR011333">
    <property type="entry name" value="SKP1/BTB/POZ_sf"/>
</dbReference>
<dbReference type="AlphaFoldDB" id="A0A6A6B9K3"/>
<dbReference type="Gene3D" id="3.30.710.10">
    <property type="entry name" value="Potassium Channel Kv1.1, Chain A"/>
    <property type="match status" value="1"/>
</dbReference>
<dbReference type="RefSeq" id="XP_033394874.1">
    <property type="nucleotide sequence ID" value="XM_033543389.1"/>
</dbReference>
<dbReference type="EMBL" id="ML995494">
    <property type="protein sequence ID" value="KAF2139161.1"/>
    <property type="molecule type" value="Genomic_DNA"/>
</dbReference>